<dbReference type="Gene3D" id="2.30.30.490">
    <property type="match status" value="2"/>
</dbReference>
<evidence type="ECO:0000313" key="9">
    <source>
        <dbReference type="RefSeq" id="XP_014669855.1"/>
    </source>
</evidence>
<comment type="subcellular location">
    <subcellularLocation>
        <location evidence="1">Nucleus</location>
    </subcellularLocation>
</comment>
<evidence type="ECO:0000256" key="5">
    <source>
        <dbReference type="ARBA" id="ARBA00023163"/>
    </source>
</evidence>
<dbReference type="InterPro" id="IPR037382">
    <property type="entry name" value="Rsc/polybromo"/>
</dbReference>
<dbReference type="PANTHER" id="PTHR16062:SF19">
    <property type="entry name" value="PROTEIN POLYBROMO-1"/>
    <property type="match status" value="1"/>
</dbReference>
<evidence type="ECO:0000256" key="4">
    <source>
        <dbReference type="ARBA" id="ARBA00023015"/>
    </source>
</evidence>
<protein>
    <submittedName>
        <fullName evidence="9">Protein polybromo-1-like</fullName>
    </submittedName>
</protein>
<evidence type="ECO:0000256" key="7">
    <source>
        <dbReference type="SAM" id="MobiDB-lite"/>
    </source>
</evidence>
<sequence>MFVKNYFTSRPEGFQDKDVFVCESRYSVKSRSFKPIKKWQAPVNPHVVVVARDCPLVPTRVPSVFAPKKAYDASGFHGEFMIIDKDRPNVSCNVANPDEGCSYYDQYNIPLGTFKLGDCVYVRSESERPYIARIDEMWDRHQQGRGVSSSSSRHEPMLSITGKSGPCLSLPLTTNSCCEAVPEEGRGACAPTEAVKPSSGDVYGVRPRRLPGGR</sequence>
<accession>A0ABM1ECD4</accession>
<dbReference type="RefSeq" id="XP_014669855.1">
    <property type="nucleotide sequence ID" value="XM_014814369.1"/>
</dbReference>
<keyword evidence="3" id="KW-0156">Chromatin regulator</keyword>
<evidence type="ECO:0000256" key="2">
    <source>
        <dbReference type="ARBA" id="ARBA00022737"/>
    </source>
</evidence>
<evidence type="ECO:0000256" key="6">
    <source>
        <dbReference type="ARBA" id="ARBA00023242"/>
    </source>
</evidence>
<dbReference type="GeneID" id="106810898"/>
<evidence type="ECO:0000256" key="3">
    <source>
        <dbReference type="ARBA" id="ARBA00022853"/>
    </source>
</evidence>
<reference evidence="9" key="1">
    <citation type="submission" date="2025-08" db="UniProtKB">
        <authorList>
            <consortium name="RefSeq"/>
        </authorList>
    </citation>
    <scope>IDENTIFICATION</scope>
</reference>
<dbReference type="PANTHER" id="PTHR16062">
    <property type="entry name" value="SWI/SNF-RELATED"/>
    <property type="match status" value="1"/>
</dbReference>
<keyword evidence="8" id="KW-1185">Reference proteome</keyword>
<dbReference type="InterPro" id="IPR043151">
    <property type="entry name" value="BAH_sf"/>
</dbReference>
<keyword evidence="5" id="KW-0804">Transcription</keyword>
<feature type="region of interest" description="Disordered" evidence="7">
    <location>
        <begin position="186"/>
        <end position="214"/>
    </location>
</feature>
<dbReference type="Proteomes" id="UP000695022">
    <property type="component" value="Unplaced"/>
</dbReference>
<evidence type="ECO:0000256" key="1">
    <source>
        <dbReference type="ARBA" id="ARBA00004123"/>
    </source>
</evidence>
<keyword evidence="4" id="KW-0805">Transcription regulation</keyword>
<organism evidence="8 9">
    <name type="scientific">Priapulus caudatus</name>
    <name type="common">Priapulid worm</name>
    <dbReference type="NCBI Taxonomy" id="37621"/>
    <lineage>
        <taxon>Eukaryota</taxon>
        <taxon>Metazoa</taxon>
        <taxon>Ecdysozoa</taxon>
        <taxon>Scalidophora</taxon>
        <taxon>Priapulida</taxon>
        <taxon>Priapulimorpha</taxon>
        <taxon>Priapulimorphida</taxon>
        <taxon>Priapulidae</taxon>
        <taxon>Priapulus</taxon>
    </lineage>
</organism>
<evidence type="ECO:0000313" key="8">
    <source>
        <dbReference type="Proteomes" id="UP000695022"/>
    </source>
</evidence>
<gene>
    <name evidence="9" type="primary">LOC106810898</name>
</gene>
<name>A0ABM1ECD4_PRICU</name>
<keyword evidence="2" id="KW-0677">Repeat</keyword>
<proteinExistence type="predicted"/>
<keyword evidence="6" id="KW-0539">Nucleus</keyword>